<name>A0A383BBM6_9ZZZZ</name>
<gene>
    <name evidence="1" type="ORF">METZ01_LOCUS470430</name>
</gene>
<dbReference type="EMBL" id="UINC01199244">
    <property type="protein sequence ID" value="SVE17576.1"/>
    <property type="molecule type" value="Genomic_DNA"/>
</dbReference>
<organism evidence="1">
    <name type="scientific">marine metagenome</name>
    <dbReference type="NCBI Taxonomy" id="408172"/>
    <lineage>
        <taxon>unclassified sequences</taxon>
        <taxon>metagenomes</taxon>
        <taxon>ecological metagenomes</taxon>
    </lineage>
</organism>
<feature type="non-terminal residue" evidence="1">
    <location>
        <position position="43"/>
    </location>
</feature>
<dbReference type="AlphaFoldDB" id="A0A383BBM6"/>
<proteinExistence type="predicted"/>
<evidence type="ECO:0000313" key="1">
    <source>
        <dbReference type="EMBL" id="SVE17576.1"/>
    </source>
</evidence>
<reference evidence="1" key="1">
    <citation type="submission" date="2018-05" db="EMBL/GenBank/DDBJ databases">
        <authorList>
            <person name="Lanie J.A."/>
            <person name="Ng W.-L."/>
            <person name="Kazmierczak K.M."/>
            <person name="Andrzejewski T.M."/>
            <person name="Davidsen T.M."/>
            <person name="Wayne K.J."/>
            <person name="Tettelin H."/>
            <person name="Glass J.I."/>
            <person name="Rusch D."/>
            <person name="Podicherti R."/>
            <person name="Tsui H.-C.T."/>
            <person name="Winkler M.E."/>
        </authorList>
    </citation>
    <scope>NUCLEOTIDE SEQUENCE</scope>
</reference>
<protein>
    <submittedName>
        <fullName evidence="1">Uncharacterized protein</fullName>
    </submittedName>
</protein>
<accession>A0A383BBM6</accession>
<sequence length="43" mass="4905">MKKLGEYLLNDPEALNEYVAQATLWSGLRVLAKNREDQAVVRT</sequence>